<keyword evidence="3" id="KW-0862">Zinc</keyword>
<dbReference type="Gene3D" id="2.160.20.10">
    <property type="entry name" value="Single-stranded right-handed beta-helix, Pectin lyase-like"/>
    <property type="match status" value="1"/>
</dbReference>
<dbReference type="InterPro" id="IPR006626">
    <property type="entry name" value="PbH1"/>
</dbReference>
<dbReference type="SMART" id="SM00710">
    <property type="entry name" value="PbH1"/>
    <property type="match status" value="5"/>
</dbReference>
<dbReference type="Gene3D" id="6.10.140.2220">
    <property type="match status" value="1"/>
</dbReference>
<dbReference type="InterPro" id="IPR002893">
    <property type="entry name" value="Znf_MYND"/>
</dbReference>
<feature type="region of interest" description="Disordered" evidence="5">
    <location>
        <begin position="248"/>
        <end position="301"/>
    </location>
</feature>
<evidence type="ECO:0000256" key="2">
    <source>
        <dbReference type="ARBA" id="ARBA00022771"/>
    </source>
</evidence>
<dbReference type="InterPro" id="IPR011990">
    <property type="entry name" value="TPR-like_helical_dom_sf"/>
</dbReference>
<evidence type="ECO:0000256" key="1">
    <source>
        <dbReference type="ARBA" id="ARBA00022723"/>
    </source>
</evidence>
<dbReference type="InterPro" id="IPR011050">
    <property type="entry name" value="Pectin_lyase_fold/virulence"/>
</dbReference>
<evidence type="ECO:0000313" key="7">
    <source>
        <dbReference type="EMBL" id="CAE8645367.1"/>
    </source>
</evidence>
<dbReference type="Gene3D" id="1.25.40.10">
    <property type="entry name" value="Tetratricopeptide repeat domain"/>
    <property type="match status" value="1"/>
</dbReference>
<evidence type="ECO:0000259" key="6">
    <source>
        <dbReference type="PROSITE" id="PS50865"/>
    </source>
</evidence>
<dbReference type="AlphaFoldDB" id="A0A813I189"/>
<proteinExistence type="predicted"/>
<dbReference type="PROSITE" id="PS50865">
    <property type="entry name" value="ZF_MYND_2"/>
    <property type="match status" value="1"/>
</dbReference>
<evidence type="ECO:0000256" key="4">
    <source>
        <dbReference type="PROSITE-ProRule" id="PRU00134"/>
    </source>
</evidence>
<dbReference type="SUPFAM" id="SSF51126">
    <property type="entry name" value="Pectin lyase-like"/>
    <property type="match status" value="1"/>
</dbReference>
<dbReference type="Proteomes" id="UP000626109">
    <property type="component" value="Unassembled WGS sequence"/>
</dbReference>
<keyword evidence="2 4" id="KW-0863">Zinc-finger</keyword>
<dbReference type="SUPFAM" id="SSF48452">
    <property type="entry name" value="TPR-like"/>
    <property type="match status" value="1"/>
</dbReference>
<dbReference type="EMBL" id="CAJNNW010003435">
    <property type="protein sequence ID" value="CAE8645367.1"/>
    <property type="molecule type" value="Genomic_DNA"/>
</dbReference>
<dbReference type="SUPFAM" id="SSF144232">
    <property type="entry name" value="HIT/MYND zinc finger-like"/>
    <property type="match status" value="1"/>
</dbReference>
<dbReference type="Pfam" id="PF01753">
    <property type="entry name" value="zf-MYND"/>
    <property type="match status" value="1"/>
</dbReference>
<dbReference type="InterPro" id="IPR012334">
    <property type="entry name" value="Pectin_lyas_fold"/>
</dbReference>
<dbReference type="GO" id="GO:0008270">
    <property type="term" value="F:zinc ion binding"/>
    <property type="evidence" value="ECO:0007669"/>
    <property type="project" value="UniProtKB-KW"/>
</dbReference>
<evidence type="ECO:0000313" key="8">
    <source>
        <dbReference type="Proteomes" id="UP000626109"/>
    </source>
</evidence>
<gene>
    <name evidence="7" type="ORF">PGLA2088_LOCUS3839</name>
</gene>
<dbReference type="Pfam" id="PF13229">
    <property type="entry name" value="Beta_helix"/>
    <property type="match status" value="1"/>
</dbReference>
<dbReference type="PANTHER" id="PTHR47643:SF2">
    <property type="entry name" value="TPR DOMAIN PROTEIN (AFU_ORTHOLOGUE AFUA_5G12710)"/>
    <property type="match status" value="1"/>
</dbReference>
<dbReference type="InterPro" id="IPR053209">
    <property type="entry name" value="Gramillin-biosynth_MTr"/>
</dbReference>
<reference evidence="7" key="1">
    <citation type="submission" date="2021-02" db="EMBL/GenBank/DDBJ databases">
        <authorList>
            <person name="Dougan E. K."/>
            <person name="Rhodes N."/>
            <person name="Thang M."/>
            <person name="Chan C."/>
        </authorList>
    </citation>
    <scope>NUCLEOTIDE SEQUENCE</scope>
</reference>
<dbReference type="PROSITE" id="PS01360">
    <property type="entry name" value="ZF_MYND_1"/>
    <property type="match status" value="1"/>
</dbReference>
<sequence length="943" mass="100692">MARSPKDMFEEVFKCMTGDGAVPAHFDLRARAKGEAQAAWQGSRGERIAKHMESVRHCEQEVNADSVISSYSFLKKPMASSASLDALRPISVKELQMGQVHKGRVFYCRIVTRCSFMKSAMTLVEDADGDLAALAVYDYPRANNLCSAQALFFDGRSLAIIEPFFKLRADGTPGIRVDEAKDVVLDATAPCHRPTSSEATATPAGPSVEARIEQLRISEGPPMGPKPMHQLLRSEGFSISLKRLRDLLSKPRSSESASPVAGKSGEVGESMPTQPDVAAGSGHAGEEATTSGPAALVPERQPGEHRVLYGNEVLTHRDAGNAAFNAGKFQIAEESYTKALKAAKAEMRLAEGRDGEEEVAAESQPGVPLWALHSNRCAARMGLTCPDKALQDAFVAHVCAPKDATKPIIRCAEAMAAMGFRSEAKDVLQSFAGSEDVGNGSSGLLQKQKELAPACILRVGRGEAYASIAAAVLVAPEKAEILVGAGVYPEPLIICKPLSIRSVAAKPGEDAAFCSSDAPMAEIRVKGMHAVEITRTAGPVLLEGFQIFTEGEPDQRRNAVRASSGVVVLQNCSLSSSSGIILVAENAGTRVIAKESAVHNGAQGGILALDKGSLALYNVSCSHAAASGLELRTGGSAYLRGCSVFANGTQGIFVWHGAGALEAENTEVHSNAEETGVMVEENADTAILRSCRLYGNGFCGLAVQNKGDVRLVSCEVHSNLGGILVQGSGDAVIERCVVRENRWHGICIGYDHTGKVSIKNSKVCDNHSKGILLGTGFNDRVTLTGNQETGNRGLPCTEMPPSMRYNATARMKTHAKYDSRRWAKDVQKSGGSFAKAMQASKISSPFDAFFSGATSEIAEEVFNQRSDIILACSFCKAPPGKDKFQKCSECKLVSYCNSKCQKAHWKNGHKEECRVAPPKYPTFLDQTKGVDAVREACSFVLRQ</sequence>
<keyword evidence="1" id="KW-0479">Metal-binding</keyword>
<evidence type="ECO:0000256" key="5">
    <source>
        <dbReference type="SAM" id="MobiDB-lite"/>
    </source>
</evidence>
<comment type="caution">
    <text evidence="7">The sequence shown here is derived from an EMBL/GenBank/DDBJ whole genome shotgun (WGS) entry which is preliminary data.</text>
</comment>
<protein>
    <recommendedName>
        <fullName evidence="6">MYND-type domain-containing protein</fullName>
    </recommendedName>
</protein>
<feature type="domain" description="MYND-type" evidence="6">
    <location>
        <begin position="872"/>
        <end position="913"/>
    </location>
</feature>
<dbReference type="InterPro" id="IPR039448">
    <property type="entry name" value="Beta_helix"/>
</dbReference>
<dbReference type="PANTHER" id="PTHR47643">
    <property type="entry name" value="TPR DOMAIN PROTEIN (AFU_ORTHOLOGUE AFUA_5G12710)"/>
    <property type="match status" value="1"/>
</dbReference>
<organism evidence="7 8">
    <name type="scientific">Polarella glacialis</name>
    <name type="common">Dinoflagellate</name>
    <dbReference type="NCBI Taxonomy" id="89957"/>
    <lineage>
        <taxon>Eukaryota</taxon>
        <taxon>Sar</taxon>
        <taxon>Alveolata</taxon>
        <taxon>Dinophyceae</taxon>
        <taxon>Suessiales</taxon>
        <taxon>Suessiaceae</taxon>
        <taxon>Polarella</taxon>
    </lineage>
</organism>
<name>A0A813I189_POLGL</name>
<evidence type="ECO:0000256" key="3">
    <source>
        <dbReference type="ARBA" id="ARBA00022833"/>
    </source>
</evidence>
<accession>A0A813I189</accession>